<keyword evidence="4 6" id="KW-0732">Signal</keyword>
<evidence type="ECO:0000313" key="8">
    <source>
        <dbReference type="EMBL" id="QKF67066.1"/>
    </source>
</evidence>
<dbReference type="GO" id="GO:0000155">
    <property type="term" value="F:phosphorelay sensor kinase activity"/>
    <property type="evidence" value="ECO:0007669"/>
    <property type="project" value="InterPro"/>
</dbReference>
<dbReference type="InterPro" id="IPR005467">
    <property type="entry name" value="His_kinase_dom"/>
</dbReference>
<reference evidence="8 9" key="1">
    <citation type="submission" date="2020-05" db="EMBL/GenBank/DDBJ databases">
        <title>Complete genome sequencing of Campylobacter and Arcobacter type strains.</title>
        <authorList>
            <person name="Miller W.G."/>
            <person name="Yee E."/>
        </authorList>
    </citation>
    <scope>NUCLEOTIDE SEQUENCE [LARGE SCALE GENOMIC DNA]</scope>
    <source>
        <strain evidence="8 9">LMG 26156</strain>
    </source>
</reference>
<evidence type="ECO:0000256" key="4">
    <source>
        <dbReference type="ARBA" id="ARBA00022729"/>
    </source>
</evidence>
<dbReference type="InterPro" id="IPR036890">
    <property type="entry name" value="HATPase_C_sf"/>
</dbReference>
<dbReference type="InterPro" id="IPR003594">
    <property type="entry name" value="HATPase_dom"/>
</dbReference>
<keyword evidence="5" id="KW-0472">Membrane</keyword>
<evidence type="ECO:0000313" key="9">
    <source>
        <dbReference type="Proteomes" id="UP000503482"/>
    </source>
</evidence>
<dbReference type="SMART" id="SM00062">
    <property type="entry name" value="PBPb"/>
    <property type="match status" value="2"/>
</dbReference>
<keyword evidence="3" id="KW-0597">Phosphoprotein</keyword>
<dbReference type="SUPFAM" id="SSF55874">
    <property type="entry name" value="ATPase domain of HSP90 chaperone/DNA topoisomerase II/histidine kinase"/>
    <property type="match status" value="1"/>
</dbReference>
<keyword evidence="5" id="KW-0812">Transmembrane</keyword>
<name>A0AAE7B8I4_9BACT</name>
<dbReference type="InterPro" id="IPR035965">
    <property type="entry name" value="PAS-like_dom_sf"/>
</dbReference>
<dbReference type="Pfam" id="PF02518">
    <property type="entry name" value="HATPase_c"/>
    <property type="match status" value="1"/>
</dbReference>
<dbReference type="InterPro" id="IPR000014">
    <property type="entry name" value="PAS"/>
</dbReference>
<accession>A0AAE7B8I4</accession>
<dbReference type="Proteomes" id="UP000503482">
    <property type="component" value="Chromosome"/>
</dbReference>
<evidence type="ECO:0000256" key="5">
    <source>
        <dbReference type="SAM" id="Phobius"/>
    </source>
</evidence>
<dbReference type="PROSITE" id="PS50109">
    <property type="entry name" value="HIS_KIN"/>
    <property type="match status" value="1"/>
</dbReference>
<dbReference type="PANTHER" id="PTHR35936">
    <property type="entry name" value="MEMBRANE-BOUND LYTIC MUREIN TRANSGLYCOSYLASE F"/>
    <property type="match status" value="1"/>
</dbReference>
<evidence type="ECO:0000259" key="7">
    <source>
        <dbReference type="PROSITE" id="PS50109"/>
    </source>
</evidence>
<dbReference type="Gene3D" id="1.10.287.130">
    <property type="match status" value="1"/>
</dbReference>
<protein>
    <recommendedName>
        <fullName evidence="2">histidine kinase</fullName>
        <ecNumber evidence="2">2.7.13.3</ecNumber>
    </recommendedName>
</protein>
<keyword evidence="5" id="KW-1133">Transmembrane helix</keyword>
<dbReference type="PANTHER" id="PTHR35936:SF38">
    <property type="entry name" value="GLUTAMINE-BINDING PERIPLASMIC PROTEIN"/>
    <property type="match status" value="1"/>
</dbReference>
<dbReference type="InterPro" id="IPR003661">
    <property type="entry name" value="HisK_dim/P_dom"/>
</dbReference>
<evidence type="ECO:0000256" key="6">
    <source>
        <dbReference type="SAM" id="SignalP"/>
    </source>
</evidence>
<dbReference type="Pfam" id="PF00497">
    <property type="entry name" value="SBP_bac_3"/>
    <property type="match status" value="2"/>
</dbReference>
<dbReference type="InterPro" id="IPR004358">
    <property type="entry name" value="Sig_transdc_His_kin-like_C"/>
</dbReference>
<dbReference type="EMBL" id="CP053840">
    <property type="protein sequence ID" value="QKF67066.1"/>
    <property type="molecule type" value="Genomic_DNA"/>
</dbReference>
<dbReference type="EC" id="2.7.13.3" evidence="2"/>
<dbReference type="SUPFAM" id="SSF47384">
    <property type="entry name" value="Homodimeric domain of signal transducing histidine kinase"/>
    <property type="match status" value="1"/>
</dbReference>
<comment type="catalytic activity">
    <reaction evidence="1">
        <text>ATP + protein L-histidine = ADP + protein N-phospho-L-histidine.</text>
        <dbReference type="EC" id="2.7.13.3"/>
    </reaction>
</comment>
<dbReference type="SMART" id="SM00091">
    <property type="entry name" value="PAS"/>
    <property type="match status" value="1"/>
</dbReference>
<sequence>MYKFLLLLFFLHNLLLSNTTNTLTNQNFINTNTDFTQEEQAFINTHKTITVANEYDWIPFDYNEDNQAKGYTIDYIKLIFSKIDITPIFISDSWDNLITKLSTGEIDILPALEYNEERENFLNYTKPYYTQEFSIITKINKFNFINIDDLSGKKVAMVKNWDLTKFLKENYKKINIIEFDNLDKVFESIKNNETELTIQNSLVANYFINTTYADSLKILTKININNFDDRLYIGVKKEFSLLVKIINKAINKISAAELEVLNNKWSNDKKSISFSQKELDFIENKVINVAFTDNWAPINFVENHKAYGLGYDFWQYIVDKANLKTNLKTKKSFSIALESIKNKSCDVIIATSRTLDREKYAIFSDIYYKAPIGIATLQDKNYIPDPSYLLGKKVGVGKNYTAYQILQKEYPNMDFVFVNNIEEGLSLLSNNEIYALIDNLPVLTHNIQKYAYSNVKISGSTGIDFNLQMMLRDDYEVLQSIINKVLERMSPNDKSQIYNKWLKLEYTQAFDYSVLWKYFLPLILIILLVLYKNRQLITYQRKLKNTKNELENTLKTFRSLVNLTIEGIIIVSDNEIIYYNTEILKIFNLNNKELLNRPFSNLFKTDKTINFEDIIKNSDSQTYEIFGLRNFEIKFPILIKSKKVIFENQQSIILSIIDMSEIKNRENLLIQQSKMASLGEMMGNIAHQWRQPLSLISTAASGMKLQKEFDQLDDKTFNETIDNITNTTMFLSQTIDDFQNYLKEDKIKKEFNVNSSIDKILSMLKGSYKNHDINLILDLSEGLFINSYENELNQAILNILNNAKDALLDIEKTNRYIHIKSYKEAEKIIIEIIDNAGGIKESILNKIFEPYFTTKHKSQGTGLGLYMTHKIITSSMNGEIKITNTSHKFNDIFFNNCTNVKITIPLS</sequence>
<gene>
    <name evidence="8" type="ORF">AVENP_1514</name>
</gene>
<dbReference type="PRINTS" id="PR00344">
    <property type="entry name" value="BCTRLSENSOR"/>
</dbReference>
<evidence type="ECO:0000256" key="1">
    <source>
        <dbReference type="ARBA" id="ARBA00000085"/>
    </source>
</evidence>
<feature type="signal peptide" evidence="6">
    <location>
        <begin position="1"/>
        <end position="22"/>
    </location>
</feature>
<evidence type="ECO:0000256" key="2">
    <source>
        <dbReference type="ARBA" id="ARBA00012438"/>
    </source>
</evidence>
<dbReference type="SMART" id="SM00387">
    <property type="entry name" value="HATPase_c"/>
    <property type="match status" value="1"/>
</dbReference>
<dbReference type="RefSeq" id="WP_128358503.1">
    <property type="nucleotide sequence ID" value="NZ_CP053840.1"/>
</dbReference>
<feature type="transmembrane region" description="Helical" evidence="5">
    <location>
        <begin position="514"/>
        <end position="531"/>
    </location>
</feature>
<dbReference type="Gene3D" id="3.30.450.20">
    <property type="entry name" value="PAS domain"/>
    <property type="match status" value="1"/>
</dbReference>
<dbReference type="Gene3D" id="3.30.565.10">
    <property type="entry name" value="Histidine kinase-like ATPase, C-terminal domain"/>
    <property type="match status" value="1"/>
</dbReference>
<dbReference type="Pfam" id="PF13426">
    <property type="entry name" value="PAS_9"/>
    <property type="match status" value="1"/>
</dbReference>
<dbReference type="Gene3D" id="3.40.190.10">
    <property type="entry name" value="Periplasmic binding protein-like II"/>
    <property type="match status" value="4"/>
</dbReference>
<organism evidence="8 9">
    <name type="scientific">Arcobacter venerupis</name>
    <dbReference type="NCBI Taxonomy" id="1054033"/>
    <lineage>
        <taxon>Bacteria</taxon>
        <taxon>Pseudomonadati</taxon>
        <taxon>Campylobacterota</taxon>
        <taxon>Epsilonproteobacteria</taxon>
        <taxon>Campylobacterales</taxon>
        <taxon>Arcobacteraceae</taxon>
        <taxon>Arcobacter</taxon>
    </lineage>
</organism>
<keyword evidence="8" id="KW-0418">Kinase</keyword>
<proteinExistence type="predicted"/>
<dbReference type="SUPFAM" id="SSF55785">
    <property type="entry name" value="PYP-like sensor domain (PAS domain)"/>
    <property type="match status" value="1"/>
</dbReference>
<dbReference type="SUPFAM" id="SSF53850">
    <property type="entry name" value="Periplasmic binding protein-like II"/>
    <property type="match status" value="2"/>
</dbReference>
<feature type="chain" id="PRO_5042265019" description="histidine kinase" evidence="6">
    <location>
        <begin position="23"/>
        <end position="907"/>
    </location>
</feature>
<dbReference type="CDD" id="cd01007">
    <property type="entry name" value="PBP2_BvgS_HisK_like"/>
    <property type="match status" value="2"/>
</dbReference>
<feature type="domain" description="Histidine kinase" evidence="7">
    <location>
        <begin position="684"/>
        <end position="907"/>
    </location>
</feature>
<dbReference type="AlphaFoldDB" id="A0AAE7B8I4"/>
<dbReference type="InterPro" id="IPR001638">
    <property type="entry name" value="Solute-binding_3/MltF_N"/>
</dbReference>
<dbReference type="KEGG" id="avp:AVENP_1514"/>
<evidence type="ECO:0000256" key="3">
    <source>
        <dbReference type="ARBA" id="ARBA00022553"/>
    </source>
</evidence>
<dbReference type="CDD" id="cd00082">
    <property type="entry name" value="HisKA"/>
    <property type="match status" value="1"/>
</dbReference>
<dbReference type="InterPro" id="IPR036097">
    <property type="entry name" value="HisK_dim/P_sf"/>
</dbReference>
<keyword evidence="8" id="KW-0808">Transferase</keyword>
<keyword evidence="9" id="KW-1185">Reference proteome</keyword>